<evidence type="ECO:0000259" key="2">
    <source>
        <dbReference type="Pfam" id="PF07741"/>
    </source>
</evidence>
<dbReference type="EMBL" id="JXTB01000438">
    <property type="protein sequence ID" value="PON40439.1"/>
    <property type="molecule type" value="Genomic_DNA"/>
</dbReference>
<feature type="compositionally biased region" description="Acidic residues" evidence="1">
    <location>
        <begin position="166"/>
        <end position="181"/>
    </location>
</feature>
<dbReference type="Pfam" id="PF07741">
    <property type="entry name" value="BRF1"/>
    <property type="match status" value="1"/>
</dbReference>
<evidence type="ECO:0000313" key="4">
    <source>
        <dbReference type="Proteomes" id="UP000237105"/>
    </source>
</evidence>
<dbReference type="Gene3D" id="1.20.5.650">
    <property type="entry name" value="Single helix bin"/>
    <property type="match status" value="1"/>
</dbReference>
<feature type="compositionally biased region" description="Basic and acidic residues" evidence="1">
    <location>
        <begin position="89"/>
        <end position="98"/>
    </location>
</feature>
<sequence length="212" mass="24348">MEKKPQEIESCSKNQVKSTRQSRRMHNLNSGLGANNGGDDSESLSHISDAEVFKYLNNKEEARYKRIIWEVMNRDYEQGNSQKRAKTTKKADLPKEVVKPSSKINTEKLLLQRLSSKINYDMLKKLEHEEVQQMEKGEDTDSHHGRRGDRQPNNEKINSESCSSAENDDDEFDYGNADSEDGGAIQDYNGITDYEIDDNGYGYDEEYDLGEY</sequence>
<gene>
    <name evidence="3" type="ORF">PanWU01x14_297590</name>
</gene>
<feature type="region of interest" description="Disordered" evidence="1">
    <location>
        <begin position="1"/>
        <end position="44"/>
    </location>
</feature>
<accession>A0A2P5AV68</accession>
<feature type="domain" description="Brf1 TBP-binding" evidence="2">
    <location>
        <begin position="46"/>
        <end position="126"/>
    </location>
</feature>
<organism evidence="3 4">
    <name type="scientific">Parasponia andersonii</name>
    <name type="common">Sponia andersonii</name>
    <dbReference type="NCBI Taxonomy" id="3476"/>
    <lineage>
        <taxon>Eukaryota</taxon>
        <taxon>Viridiplantae</taxon>
        <taxon>Streptophyta</taxon>
        <taxon>Embryophyta</taxon>
        <taxon>Tracheophyta</taxon>
        <taxon>Spermatophyta</taxon>
        <taxon>Magnoliopsida</taxon>
        <taxon>eudicotyledons</taxon>
        <taxon>Gunneridae</taxon>
        <taxon>Pentapetalae</taxon>
        <taxon>rosids</taxon>
        <taxon>fabids</taxon>
        <taxon>Rosales</taxon>
        <taxon>Cannabaceae</taxon>
        <taxon>Parasponia</taxon>
    </lineage>
</organism>
<feature type="compositionally biased region" description="Polar residues" evidence="1">
    <location>
        <begin position="9"/>
        <end position="19"/>
    </location>
</feature>
<feature type="region of interest" description="Disordered" evidence="1">
    <location>
        <begin position="132"/>
        <end position="212"/>
    </location>
</feature>
<keyword evidence="4" id="KW-1185">Reference proteome</keyword>
<reference evidence="4" key="1">
    <citation type="submission" date="2016-06" db="EMBL/GenBank/DDBJ databases">
        <title>Parallel loss of symbiosis genes in relatives of nitrogen-fixing non-legume Parasponia.</title>
        <authorList>
            <person name="Van Velzen R."/>
            <person name="Holmer R."/>
            <person name="Bu F."/>
            <person name="Rutten L."/>
            <person name="Van Zeijl A."/>
            <person name="Liu W."/>
            <person name="Santuari L."/>
            <person name="Cao Q."/>
            <person name="Sharma T."/>
            <person name="Shen D."/>
            <person name="Roswanjaya Y."/>
            <person name="Wardhani T."/>
            <person name="Kalhor M.S."/>
            <person name="Jansen J."/>
            <person name="Van den Hoogen J."/>
            <person name="Gungor B."/>
            <person name="Hartog M."/>
            <person name="Hontelez J."/>
            <person name="Verver J."/>
            <person name="Yang W.-C."/>
            <person name="Schijlen E."/>
            <person name="Repin R."/>
            <person name="Schilthuizen M."/>
            <person name="Schranz E."/>
            <person name="Heidstra R."/>
            <person name="Miyata K."/>
            <person name="Fedorova E."/>
            <person name="Kohlen W."/>
            <person name="Bisseling T."/>
            <person name="Smit S."/>
            <person name="Geurts R."/>
        </authorList>
    </citation>
    <scope>NUCLEOTIDE SEQUENCE [LARGE SCALE GENOMIC DNA]</scope>
    <source>
        <strain evidence="4">cv. WU1-14</strain>
    </source>
</reference>
<feature type="compositionally biased region" description="Acidic residues" evidence="1">
    <location>
        <begin position="194"/>
        <end position="212"/>
    </location>
</feature>
<dbReference type="InterPro" id="IPR011665">
    <property type="entry name" value="BRF1_TBP-bd_dom"/>
</dbReference>
<feature type="compositionally biased region" description="Polar residues" evidence="1">
    <location>
        <begin position="154"/>
        <end position="165"/>
    </location>
</feature>
<feature type="compositionally biased region" description="Basic and acidic residues" evidence="1">
    <location>
        <begin position="132"/>
        <end position="153"/>
    </location>
</feature>
<feature type="region of interest" description="Disordered" evidence="1">
    <location>
        <begin position="74"/>
        <end position="99"/>
    </location>
</feature>
<name>A0A2P5AV68_PARAD</name>
<proteinExistence type="predicted"/>
<dbReference type="OrthoDB" id="1435073at2759"/>
<protein>
    <submittedName>
        <fullName evidence="3">Brf1, TBP-binding domain containing protein</fullName>
    </submittedName>
</protein>
<evidence type="ECO:0000313" key="3">
    <source>
        <dbReference type="EMBL" id="PON40439.1"/>
    </source>
</evidence>
<comment type="caution">
    <text evidence="3">The sequence shown here is derived from an EMBL/GenBank/DDBJ whole genome shotgun (WGS) entry which is preliminary data.</text>
</comment>
<dbReference type="STRING" id="3476.A0A2P5AV68"/>
<dbReference type="AlphaFoldDB" id="A0A2P5AV68"/>
<dbReference type="Proteomes" id="UP000237105">
    <property type="component" value="Unassembled WGS sequence"/>
</dbReference>
<evidence type="ECO:0000256" key="1">
    <source>
        <dbReference type="SAM" id="MobiDB-lite"/>
    </source>
</evidence>